<dbReference type="InterPro" id="IPR046733">
    <property type="entry name" value="DUF6625"/>
</dbReference>
<evidence type="ECO:0000313" key="1">
    <source>
        <dbReference type="EMBL" id="RLY02429.1"/>
    </source>
</evidence>
<comment type="caution">
    <text evidence="1">The sequence shown here is derived from an EMBL/GenBank/DDBJ whole genome shotgun (WGS) entry which is preliminary data.</text>
</comment>
<dbReference type="Proteomes" id="UP000279194">
    <property type="component" value="Unassembled WGS sequence"/>
</dbReference>
<sequence>MVVKKKRIFIIAHFGKFNNYFQLFLNSCNKNQSTNFLILTDDKTKYIYPRNVKVIYSTLGEINQRAEKVLKQPIQIQRPYKLCDLRPIYGLLFSDLITEYDYWGYCDTDLIFGNFDKLIEPVLGEEYDKIFFLGHCSLVKNTQEINRLLLSEESFVNKLSDSENNYSLDEEFSESINTILLKYGKKIYLEELEANTYTKTSNFYLTHWNHELKKYEIIKNKNHLFVYENGSIYEYFLQDNQLYQKEYLYMHFQSRPMEIKINLDTQYYKIIPNAFEELEYSEVTLENFGDIKKKNFNLHYFKLRSKNLMIKLKRKIRGRW</sequence>
<dbReference type="AlphaFoldDB" id="A0A3L9DS61"/>
<gene>
    <name evidence="1" type="ORF">EAF07_07625</name>
</gene>
<dbReference type="RefSeq" id="WP_121835986.1">
    <property type="nucleotide sequence ID" value="NZ_RCVM01000015.1"/>
</dbReference>
<organism evidence="1 2">
    <name type="scientific">Streptococcus hillyeri</name>
    <dbReference type="NCBI Taxonomy" id="2282420"/>
    <lineage>
        <taxon>Bacteria</taxon>
        <taxon>Bacillati</taxon>
        <taxon>Bacillota</taxon>
        <taxon>Bacilli</taxon>
        <taxon>Lactobacillales</taxon>
        <taxon>Streptococcaceae</taxon>
        <taxon>Streptococcus</taxon>
    </lineage>
</organism>
<dbReference type="Pfam" id="PF20330">
    <property type="entry name" value="DUF6625"/>
    <property type="match status" value="1"/>
</dbReference>
<protein>
    <submittedName>
        <fullName evidence="1">Uncharacterized protein</fullName>
    </submittedName>
</protein>
<accession>A0A3L9DS61</accession>
<keyword evidence="2" id="KW-1185">Reference proteome</keyword>
<proteinExistence type="predicted"/>
<dbReference type="EMBL" id="RCVM01000015">
    <property type="protein sequence ID" value="RLY02429.1"/>
    <property type="molecule type" value="Genomic_DNA"/>
</dbReference>
<reference evidence="1 2" key="1">
    <citation type="submission" date="2018-10" db="EMBL/GenBank/DDBJ databases">
        <title>Streptococcus hillyeri sp. nov., isolated from equine tracheal sample.</title>
        <authorList>
            <person name="Macfadyen A.C."/>
            <person name="Waller A."/>
            <person name="Paterson G.K."/>
        </authorList>
    </citation>
    <scope>NUCLEOTIDE SEQUENCE [LARGE SCALE GENOMIC DNA]</scope>
    <source>
        <strain evidence="1 2">28462</strain>
    </source>
</reference>
<evidence type="ECO:0000313" key="2">
    <source>
        <dbReference type="Proteomes" id="UP000279194"/>
    </source>
</evidence>
<dbReference type="OrthoDB" id="1910631at2"/>
<name>A0A3L9DS61_9STRE</name>